<feature type="region of interest" description="Disordered" evidence="2">
    <location>
        <begin position="201"/>
        <end position="225"/>
    </location>
</feature>
<evidence type="ECO:0000256" key="2">
    <source>
        <dbReference type="SAM" id="MobiDB-lite"/>
    </source>
</evidence>
<dbReference type="InterPro" id="IPR036514">
    <property type="entry name" value="SGNH_hydro_sf"/>
</dbReference>
<feature type="domain" description="SGNH hydrolase-type esterase" evidence="3">
    <location>
        <begin position="451"/>
        <end position="578"/>
    </location>
</feature>
<evidence type="ECO:0000259" key="3">
    <source>
        <dbReference type="Pfam" id="PF13472"/>
    </source>
</evidence>
<dbReference type="EMBL" id="JAZGQO010000006">
    <property type="protein sequence ID" value="KAK6186207.1"/>
    <property type="molecule type" value="Genomic_DNA"/>
</dbReference>
<dbReference type="AlphaFoldDB" id="A0AAN8PUY3"/>
<name>A0AAN8PUY3_PATCE</name>
<dbReference type="Gene3D" id="3.40.50.1110">
    <property type="entry name" value="SGNH hydrolase"/>
    <property type="match status" value="1"/>
</dbReference>
<sequence>MATKKISTGNRFSTDEHVTELVSSKLNDNSTTSTQHNSKILNYELNISKCLKKKLKATYREAVTLKQTGGGLRIYWNSGNYEEFQRASEVYFTNLHQRKVVNVDVNKKVDKNERCESMILTVSSSKRGRCYRYTINLYNTTSSALVNGSGETVFLSSHFPEIIDLINDDRAKNINSLVQKSLCSKPITNDSNNIIDGSMSPNTYGPEMSLSSEATPSPDISRSSVSPIQINTKYSEPNVEIDETATPSGLLMHSKGRRLEINPSKTSTPSLIPRLIDITPRFKSKAVISPTPIPINQHTDFVELQSEITELKSTINGVNEKFEQISLCLKAKEEENLKLQNQIQTLEDKNMILNTTNQNLMSDNATLRVTNMDLSNELNLLRMSQKAEVTNDIVDTSYRPTMTQSSSRGGFIERHKRNKILDSQVNVVIGSSILRWIKPNRLDRSRKSAVRTISGGKIIDACKFLERCPASSETKKALFLIGSNNVTSSTNLSECKNDYLTLISTAKSKFPNAVIAFIELLPRDNELKEHINELNKVLEEVCDITKCELIKTAHSFTYHDSSIKKHLYDGEVHLNLKGTGRLASILKAAFNLNSQIPLSPSYASNQHISRTNSTPNYFNSNMTLRMQGLPDPRYPPPPPMPNLPFMYNCNFPPWTRI</sequence>
<proteinExistence type="predicted"/>
<feature type="coiled-coil region" evidence="1">
    <location>
        <begin position="301"/>
        <end position="363"/>
    </location>
</feature>
<organism evidence="4 5">
    <name type="scientific">Patella caerulea</name>
    <name type="common">Rayed Mediterranean limpet</name>
    <dbReference type="NCBI Taxonomy" id="87958"/>
    <lineage>
        <taxon>Eukaryota</taxon>
        <taxon>Metazoa</taxon>
        <taxon>Spiralia</taxon>
        <taxon>Lophotrochozoa</taxon>
        <taxon>Mollusca</taxon>
        <taxon>Gastropoda</taxon>
        <taxon>Patellogastropoda</taxon>
        <taxon>Patelloidea</taxon>
        <taxon>Patellidae</taxon>
        <taxon>Patella</taxon>
    </lineage>
</organism>
<comment type="caution">
    <text evidence="4">The sequence shown here is derived from an EMBL/GenBank/DDBJ whole genome shotgun (WGS) entry which is preliminary data.</text>
</comment>
<gene>
    <name evidence="4" type="ORF">SNE40_008292</name>
</gene>
<keyword evidence="5" id="KW-1185">Reference proteome</keyword>
<dbReference type="InterPro" id="IPR013830">
    <property type="entry name" value="SGNH_hydro"/>
</dbReference>
<evidence type="ECO:0000313" key="4">
    <source>
        <dbReference type="EMBL" id="KAK6186207.1"/>
    </source>
</evidence>
<reference evidence="4 5" key="1">
    <citation type="submission" date="2024-01" db="EMBL/GenBank/DDBJ databases">
        <title>The genome of the rayed Mediterranean limpet Patella caerulea (Linnaeus, 1758).</title>
        <authorList>
            <person name="Anh-Thu Weber A."/>
            <person name="Halstead-Nussloch G."/>
        </authorList>
    </citation>
    <scope>NUCLEOTIDE SEQUENCE [LARGE SCALE GENOMIC DNA]</scope>
    <source>
        <strain evidence="4">AATW-2023a</strain>
        <tissue evidence="4">Whole specimen</tissue>
    </source>
</reference>
<protein>
    <recommendedName>
        <fullName evidence="3">SGNH hydrolase-type esterase domain-containing protein</fullName>
    </recommendedName>
</protein>
<dbReference type="SUPFAM" id="SSF52266">
    <property type="entry name" value="SGNH hydrolase"/>
    <property type="match status" value="1"/>
</dbReference>
<dbReference type="Pfam" id="PF13472">
    <property type="entry name" value="Lipase_GDSL_2"/>
    <property type="match status" value="1"/>
</dbReference>
<keyword evidence="1" id="KW-0175">Coiled coil</keyword>
<dbReference type="Proteomes" id="UP001347796">
    <property type="component" value="Unassembled WGS sequence"/>
</dbReference>
<evidence type="ECO:0000256" key="1">
    <source>
        <dbReference type="SAM" id="Coils"/>
    </source>
</evidence>
<accession>A0AAN8PUY3</accession>
<evidence type="ECO:0000313" key="5">
    <source>
        <dbReference type="Proteomes" id="UP001347796"/>
    </source>
</evidence>